<dbReference type="Proteomes" id="UP000472264">
    <property type="component" value="Chromosome 6"/>
</dbReference>
<evidence type="ECO:0000313" key="1">
    <source>
        <dbReference type="Ensembl" id="ENSENLP00000002114.1"/>
    </source>
</evidence>
<dbReference type="OMA" id="TVGPHRQ"/>
<proteinExistence type="predicted"/>
<evidence type="ECO:0000313" key="2">
    <source>
        <dbReference type="Proteomes" id="UP000472264"/>
    </source>
</evidence>
<organism evidence="1 2">
    <name type="scientific">Echeneis naucrates</name>
    <name type="common">Live sharksucker</name>
    <dbReference type="NCBI Taxonomy" id="173247"/>
    <lineage>
        <taxon>Eukaryota</taxon>
        <taxon>Metazoa</taxon>
        <taxon>Chordata</taxon>
        <taxon>Craniata</taxon>
        <taxon>Vertebrata</taxon>
        <taxon>Euteleostomi</taxon>
        <taxon>Actinopterygii</taxon>
        <taxon>Neopterygii</taxon>
        <taxon>Teleostei</taxon>
        <taxon>Neoteleostei</taxon>
        <taxon>Acanthomorphata</taxon>
        <taxon>Carangaria</taxon>
        <taxon>Carangiformes</taxon>
        <taxon>Echeneidae</taxon>
        <taxon>Echeneis</taxon>
    </lineage>
</organism>
<dbReference type="AlphaFoldDB" id="A0A665SYX4"/>
<protein>
    <submittedName>
        <fullName evidence="1">Uncharacterized protein</fullName>
    </submittedName>
</protein>
<reference evidence="1" key="2">
    <citation type="submission" date="2025-05" db="UniProtKB">
        <authorList>
            <consortium name="Ensembl"/>
        </authorList>
    </citation>
    <scope>IDENTIFICATION</scope>
</reference>
<dbReference type="Ensembl" id="ENSENLT00000002629.1">
    <property type="protein sequence ID" value="ENSENLP00000002454.1"/>
    <property type="gene ID" value="ENSENLG00000001249.1"/>
</dbReference>
<name>A0A665SYX4_ECHNA</name>
<sequence length="155" mass="16147">VAPPLYRSMCVVAPRFRLVPGHLDPLGGGAAPHTQLQILVWTEGLHYPMAALTDHQEGPNVGCPDLGLETRTLGLDRQAVEAPPLTTRRGAICECSGNVVQLSLVQELVSALTHVLKDDGDLWEGAGPAAGSGGCSVSMVTMCVASAPSADSQRL</sequence>
<keyword evidence="2" id="KW-1185">Reference proteome</keyword>
<dbReference type="Ensembl" id="ENSENLT00000002288.1">
    <property type="protein sequence ID" value="ENSENLP00000002114.1"/>
    <property type="gene ID" value="ENSENLG00000001136.1"/>
</dbReference>
<accession>A0A665SYX4</accession>
<reference evidence="1" key="1">
    <citation type="submission" date="2021-04" db="EMBL/GenBank/DDBJ databases">
        <authorList>
            <consortium name="Wellcome Sanger Institute Data Sharing"/>
        </authorList>
    </citation>
    <scope>NUCLEOTIDE SEQUENCE [LARGE SCALE GENOMIC DNA]</scope>
</reference>